<dbReference type="AlphaFoldDB" id="A0A7W7QZT3"/>
<feature type="compositionally biased region" description="Low complexity" evidence="1">
    <location>
        <begin position="242"/>
        <end position="252"/>
    </location>
</feature>
<keyword evidence="4" id="KW-1185">Reference proteome</keyword>
<evidence type="ECO:0000256" key="2">
    <source>
        <dbReference type="SAM" id="SignalP"/>
    </source>
</evidence>
<name>A0A7W7QZT3_KITKI</name>
<comment type="caution">
    <text evidence="3">The sequence shown here is derived from an EMBL/GenBank/DDBJ whole genome shotgun (WGS) entry which is preliminary data.</text>
</comment>
<dbReference type="RefSeq" id="WP_184934846.1">
    <property type="nucleotide sequence ID" value="NZ_JACHJV010000001.1"/>
</dbReference>
<proteinExistence type="predicted"/>
<feature type="signal peptide" evidence="2">
    <location>
        <begin position="1"/>
        <end position="21"/>
    </location>
</feature>
<evidence type="ECO:0000256" key="1">
    <source>
        <dbReference type="SAM" id="MobiDB-lite"/>
    </source>
</evidence>
<evidence type="ECO:0000313" key="3">
    <source>
        <dbReference type="EMBL" id="MBB4922719.1"/>
    </source>
</evidence>
<organism evidence="3 4">
    <name type="scientific">Kitasatospora kifunensis</name>
    <name type="common">Streptomyces kifunensis</name>
    <dbReference type="NCBI Taxonomy" id="58351"/>
    <lineage>
        <taxon>Bacteria</taxon>
        <taxon>Bacillati</taxon>
        <taxon>Actinomycetota</taxon>
        <taxon>Actinomycetes</taxon>
        <taxon>Kitasatosporales</taxon>
        <taxon>Streptomycetaceae</taxon>
        <taxon>Kitasatospora</taxon>
    </lineage>
</organism>
<dbReference type="Proteomes" id="UP000540506">
    <property type="component" value="Unassembled WGS sequence"/>
</dbReference>
<sequence>MVLGAVSVLGLSLLVAPAARADAITPPTASSTPPVAGSGSPAVAAAIYDARSKAKAAGKAVPIDAMTSEAATTVANPDGTLTTTQSAQAVRFKRGDSWADIDTTLHANADGTLSPAAVPVAVTLSGGGSGPMATITTSDGKQLATSAPFTLPAPSVSGDTATYASVLPDVDLQITATRAGGWRDVIVVRSTAAAANPALKTIHFPIATVGLTANADASGSLSFTDATGAVRLSSPTSFQWDSSSPSTSGASPSPSPVPRPRELPCAQPPSRRLTPVRPRPPPVRKLQALERTSR</sequence>
<protein>
    <submittedName>
        <fullName evidence="3">Uncharacterized protein</fullName>
    </submittedName>
</protein>
<dbReference type="EMBL" id="JACHJV010000001">
    <property type="protein sequence ID" value="MBB4922719.1"/>
    <property type="molecule type" value="Genomic_DNA"/>
</dbReference>
<feature type="region of interest" description="Disordered" evidence="1">
    <location>
        <begin position="235"/>
        <end position="294"/>
    </location>
</feature>
<reference evidence="3 4" key="1">
    <citation type="submission" date="2020-08" db="EMBL/GenBank/DDBJ databases">
        <title>Sequencing the genomes of 1000 actinobacteria strains.</title>
        <authorList>
            <person name="Klenk H.-P."/>
        </authorList>
    </citation>
    <scope>NUCLEOTIDE SEQUENCE [LARGE SCALE GENOMIC DNA]</scope>
    <source>
        <strain evidence="3 4">DSM 41654</strain>
    </source>
</reference>
<keyword evidence="2" id="KW-0732">Signal</keyword>
<accession>A0A7W7QZT3</accession>
<gene>
    <name evidence="3" type="ORF">FHR34_001712</name>
</gene>
<feature type="chain" id="PRO_5030955042" evidence="2">
    <location>
        <begin position="22"/>
        <end position="294"/>
    </location>
</feature>
<evidence type="ECO:0000313" key="4">
    <source>
        <dbReference type="Proteomes" id="UP000540506"/>
    </source>
</evidence>